<dbReference type="Gene3D" id="3.40.50.300">
    <property type="entry name" value="P-loop containing nucleotide triphosphate hydrolases"/>
    <property type="match status" value="1"/>
</dbReference>
<dbReference type="SUPFAM" id="SSF52540">
    <property type="entry name" value="P-loop containing nucleoside triphosphate hydrolases"/>
    <property type="match status" value="1"/>
</dbReference>
<keyword evidence="4" id="KW-1185">Reference proteome</keyword>
<comment type="caution">
    <text evidence="3">The sequence shown here is derived from an EMBL/GenBank/DDBJ whole genome shotgun (WGS) entry which is preliminary data.</text>
</comment>
<evidence type="ECO:0000313" key="3">
    <source>
        <dbReference type="EMBL" id="TWG10702.1"/>
    </source>
</evidence>
<dbReference type="Pfam" id="PF13401">
    <property type="entry name" value="AAA_22"/>
    <property type="match status" value="1"/>
</dbReference>
<dbReference type="AlphaFoldDB" id="A0A561VGF0"/>
<dbReference type="GO" id="GO:0016887">
    <property type="term" value="F:ATP hydrolysis activity"/>
    <property type="evidence" value="ECO:0007669"/>
    <property type="project" value="InterPro"/>
</dbReference>
<sequence>MPRRGATTSSISKIDDMPNSLRSRTTLAGWRRWVANRDSFKPAPTIKRKKYKKMDAEAQRAHTMDRLRTCANLPMQETPMSLAITDEIDALLIMNSLVESEETVPGVMTTGGGFQGKTETICRILAKFEEYRLRQFSGSNPRYIAGTRDEHIPVVYVQTPAKPTPKRLCERILRFFGADYGDMNEGELTNLVHDSLRDHDVCVLAIDDITRLKLYRKDDEHALNLLREFMDMGITLMLTGVDIPGSGLRGPVGGTNPSASAARFGDDLPEQLGRRCPLYHLMPFRRNSPEEIEAWTTHLKVIEDYLPLWEKRPGMLTEGTMPEYLFRRTNGVVGLLKILIRTASFKAITSGGENITQSLLDTCTIDPSKDNSRVAAAGEVPDVPRAPLMAPAQHQAGKRPHNGTLDDQGIPDRQHA</sequence>
<dbReference type="EMBL" id="VIWY01000007">
    <property type="protein sequence ID" value="TWG10702.1"/>
    <property type="molecule type" value="Genomic_DNA"/>
</dbReference>
<dbReference type="InterPro" id="IPR027417">
    <property type="entry name" value="P-loop_NTPase"/>
</dbReference>
<dbReference type="Proteomes" id="UP000320239">
    <property type="component" value="Unassembled WGS sequence"/>
</dbReference>
<evidence type="ECO:0000313" key="4">
    <source>
        <dbReference type="Proteomes" id="UP000320239"/>
    </source>
</evidence>
<organism evidence="3 4">
    <name type="scientific">Actinoplanes teichomyceticus</name>
    <dbReference type="NCBI Taxonomy" id="1867"/>
    <lineage>
        <taxon>Bacteria</taxon>
        <taxon>Bacillati</taxon>
        <taxon>Actinomycetota</taxon>
        <taxon>Actinomycetes</taxon>
        <taxon>Micromonosporales</taxon>
        <taxon>Micromonosporaceae</taxon>
        <taxon>Actinoplanes</taxon>
    </lineage>
</organism>
<reference evidence="3 4" key="1">
    <citation type="submission" date="2019-06" db="EMBL/GenBank/DDBJ databases">
        <title>Sequencing the genomes of 1000 actinobacteria strains.</title>
        <authorList>
            <person name="Klenk H.-P."/>
        </authorList>
    </citation>
    <scope>NUCLEOTIDE SEQUENCE [LARGE SCALE GENOMIC DNA]</scope>
    <source>
        <strain evidence="3 4">DSM 43866</strain>
    </source>
</reference>
<proteinExistence type="predicted"/>
<dbReference type="OrthoDB" id="4578613at2"/>
<accession>A0A561VGF0</accession>
<name>A0A561VGF0_ACTTI</name>
<evidence type="ECO:0000256" key="1">
    <source>
        <dbReference type="SAM" id="MobiDB-lite"/>
    </source>
</evidence>
<dbReference type="InterPro" id="IPR049945">
    <property type="entry name" value="AAA_22"/>
</dbReference>
<feature type="domain" description="ORC1/DEAH AAA+ ATPase" evidence="2">
    <location>
        <begin position="116"/>
        <end position="240"/>
    </location>
</feature>
<gene>
    <name evidence="3" type="ORF">FHX34_107198</name>
</gene>
<evidence type="ECO:0000259" key="2">
    <source>
        <dbReference type="Pfam" id="PF13401"/>
    </source>
</evidence>
<protein>
    <submittedName>
        <fullName evidence="3">AAA domain-containing protein</fullName>
    </submittedName>
</protein>
<feature type="region of interest" description="Disordered" evidence="1">
    <location>
        <begin position="379"/>
        <end position="416"/>
    </location>
</feature>